<feature type="chain" id="PRO_5043922604" evidence="9">
    <location>
        <begin position="23"/>
        <end position="256"/>
    </location>
</feature>
<keyword evidence="6" id="KW-0472">Membrane</keyword>
<evidence type="ECO:0000313" key="11">
    <source>
        <dbReference type="EMBL" id="KAK1272648.1"/>
    </source>
</evidence>
<dbReference type="FunFam" id="2.30.180.10:FF:000012">
    <property type="entry name" value="Fasciclin-like arabinogalactan protein 7"/>
    <property type="match status" value="1"/>
</dbReference>
<keyword evidence="4" id="KW-0336">GPI-anchor</keyword>
<keyword evidence="5 9" id="KW-0732">Signal</keyword>
<dbReference type="PROSITE" id="PS50213">
    <property type="entry name" value="FAS1"/>
    <property type="match status" value="1"/>
</dbReference>
<accession>A0AAV9B8M4</accession>
<dbReference type="SUPFAM" id="SSF82153">
    <property type="entry name" value="FAS1 domain"/>
    <property type="match status" value="1"/>
</dbReference>
<dbReference type="GO" id="GO:0005886">
    <property type="term" value="C:plasma membrane"/>
    <property type="evidence" value="ECO:0007669"/>
    <property type="project" value="UniProtKB-SubCell"/>
</dbReference>
<evidence type="ECO:0000256" key="4">
    <source>
        <dbReference type="ARBA" id="ARBA00022622"/>
    </source>
</evidence>
<keyword evidence="12" id="KW-1185">Reference proteome</keyword>
<evidence type="ECO:0000256" key="3">
    <source>
        <dbReference type="ARBA" id="ARBA00022475"/>
    </source>
</evidence>
<proteinExistence type="inferred from homology"/>
<feature type="compositionally biased region" description="Low complexity" evidence="8">
    <location>
        <begin position="204"/>
        <end position="229"/>
    </location>
</feature>
<comment type="caution">
    <text evidence="11">The sequence shown here is derived from an EMBL/GenBank/DDBJ whole genome shotgun (WGS) entry which is preliminary data.</text>
</comment>
<dbReference type="PANTHER" id="PTHR32077:SF3">
    <property type="entry name" value="FASCICLIN-LIKE ARABINOGALACTAN PROTEIN 7"/>
    <property type="match status" value="1"/>
</dbReference>
<dbReference type="Pfam" id="PF02469">
    <property type="entry name" value="Fasciclin"/>
    <property type="match status" value="1"/>
</dbReference>
<dbReference type="InterPro" id="IPR000782">
    <property type="entry name" value="FAS1_domain"/>
</dbReference>
<dbReference type="InterPro" id="IPR036378">
    <property type="entry name" value="FAS1_dom_sf"/>
</dbReference>
<evidence type="ECO:0000313" key="12">
    <source>
        <dbReference type="Proteomes" id="UP001179952"/>
    </source>
</evidence>
<organism evidence="11 12">
    <name type="scientific">Acorus gramineus</name>
    <name type="common">Dwarf sweet flag</name>
    <dbReference type="NCBI Taxonomy" id="55184"/>
    <lineage>
        <taxon>Eukaryota</taxon>
        <taxon>Viridiplantae</taxon>
        <taxon>Streptophyta</taxon>
        <taxon>Embryophyta</taxon>
        <taxon>Tracheophyta</taxon>
        <taxon>Spermatophyta</taxon>
        <taxon>Magnoliopsida</taxon>
        <taxon>Liliopsida</taxon>
        <taxon>Acoraceae</taxon>
        <taxon>Acorus</taxon>
    </lineage>
</organism>
<evidence type="ECO:0000256" key="1">
    <source>
        <dbReference type="ARBA" id="ARBA00004609"/>
    </source>
</evidence>
<evidence type="ECO:0000256" key="9">
    <source>
        <dbReference type="SAM" id="SignalP"/>
    </source>
</evidence>
<comment type="function">
    <text evidence="7">May be a cell surface adhesion protein.</text>
</comment>
<keyword evidence="4" id="KW-0325">Glycoprotein</keyword>
<comment type="similarity">
    <text evidence="2">Belongs to the fasciclin-like AGP family.</text>
</comment>
<dbReference type="AlphaFoldDB" id="A0AAV9B8M4"/>
<gene>
    <name evidence="11" type="ORF">QJS04_geneDACA008093</name>
</gene>
<dbReference type="EMBL" id="JAUJYN010000004">
    <property type="protein sequence ID" value="KAK1272648.1"/>
    <property type="molecule type" value="Genomic_DNA"/>
</dbReference>
<evidence type="ECO:0000256" key="8">
    <source>
        <dbReference type="SAM" id="MobiDB-lite"/>
    </source>
</evidence>
<evidence type="ECO:0000256" key="2">
    <source>
        <dbReference type="ARBA" id="ARBA00007843"/>
    </source>
</evidence>
<dbReference type="PANTHER" id="PTHR32077">
    <property type="entry name" value="FASCICLIN-LIKE ARABINOGALACTAN PROTEIN"/>
    <property type="match status" value="1"/>
</dbReference>
<protein>
    <submittedName>
        <fullName evidence="11">Fasciclin-like arabinogalactan protein 7</fullName>
    </submittedName>
</protein>
<keyword evidence="4" id="KW-0449">Lipoprotein</keyword>
<evidence type="ECO:0000256" key="7">
    <source>
        <dbReference type="ARBA" id="ARBA00024686"/>
    </source>
</evidence>
<evidence type="ECO:0000259" key="10">
    <source>
        <dbReference type="PROSITE" id="PS50213"/>
    </source>
</evidence>
<name>A0AAV9B8M4_ACOGR</name>
<dbReference type="GO" id="GO:0098552">
    <property type="term" value="C:side of membrane"/>
    <property type="evidence" value="ECO:0007669"/>
    <property type="project" value="UniProtKB-KW"/>
</dbReference>
<feature type="signal peptide" evidence="9">
    <location>
        <begin position="1"/>
        <end position="22"/>
    </location>
</feature>
<keyword evidence="3" id="KW-1003">Cell membrane</keyword>
<comment type="subcellular location">
    <subcellularLocation>
        <location evidence="1">Cell membrane</location>
        <topology evidence="1">Lipid-anchor</topology>
        <topology evidence="1">GPI-anchor</topology>
    </subcellularLocation>
</comment>
<dbReference type="GO" id="GO:0009834">
    <property type="term" value="P:plant-type secondary cell wall biogenesis"/>
    <property type="evidence" value="ECO:0007669"/>
    <property type="project" value="TreeGrafter"/>
</dbReference>
<evidence type="ECO:0000256" key="6">
    <source>
        <dbReference type="ARBA" id="ARBA00023136"/>
    </source>
</evidence>
<dbReference type="Proteomes" id="UP001179952">
    <property type="component" value="Unassembled WGS sequence"/>
</dbReference>
<dbReference type="Gene3D" id="2.30.180.10">
    <property type="entry name" value="FAS1 domain"/>
    <property type="match status" value="1"/>
</dbReference>
<dbReference type="SMART" id="SM00554">
    <property type="entry name" value="FAS1"/>
    <property type="match status" value="1"/>
</dbReference>
<sequence>MAFPKILIVTTLLALSLTSINAATILSPTPAPAPAPSPGFVNLTDLFTVAGPFHKFLQLLQQTKVIETFQNQANNTDQGITIFVPKDNAFSSLKKPSLQNLTSDQLKSLLLFHAIPKYYKLSEFTTLSSSSPVSTIAGGQYTLNFTDNSGSIKVNSGWANTKISSSVYSTDPVAVYQVDKVLLPQVIFGVAPPQAPAPAPVPEASPVSDISPSSHGKGSSPKSSDSTSSSSSHRISFGIANWLALVVASAGLMVLF</sequence>
<evidence type="ECO:0000256" key="5">
    <source>
        <dbReference type="ARBA" id="ARBA00022729"/>
    </source>
</evidence>
<reference evidence="11" key="1">
    <citation type="journal article" date="2023" name="Nat. Commun.">
        <title>Diploid and tetraploid genomes of Acorus and the evolution of monocots.</title>
        <authorList>
            <person name="Ma L."/>
            <person name="Liu K.W."/>
            <person name="Li Z."/>
            <person name="Hsiao Y.Y."/>
            <person name="Qi Y."/>
            <person name="Fu T."/>
            <person name="Tang G.D."/>
            <person name="Zhang D."/>
            <person name="Sun W.H."/>
            <person name="Liu D.K."/>
            <person name="Li Y."/>
            <person name="Chen G.Z."/>
            <person name="Liu X.D."/>
            <person name="Liao X.Y."/>
            <person name="Jiang Y.T."/>
            <person name="Yu X."/>
            <person name="Hao Y."/>
            <person name="Huang J."/>
            <person name="Zhao X.W."/>
            <person name="Ke S."/>
            <person name="Chen Y.Y."/>
            <person name="Wu W.L."/>
            <person name="Hsu J.L."/>
            <person name="Lin Y.F."/>
            <person name="Huang M.D."/>
            <person name="Li C.Y."/>
            <person name="Huang L."/>
            <person name="Wang Z.W."/>
            <person name="Zhao X."/>
            <person name="Zhong W.Y."/>
            <person name="Peng D.H."/>
            <person name="Ahmad S."/>
            <person name="Lan S."/>
            <person name="Zhang J.S."/>
            <person name="Tsai W.C."/>
            <person name="Van de Peer Y."/>
            <person name="Liu Z.J."/>
        </authorList>
    </citation>
    <scope>NUCLEOTIDE SEQUENCE</scope>
    <source>
        <strain evidence="11">SCP</strain>
    </source>
</reference>
<dbReference type="InterPro" id="IPR045003">
    <property type="entry name" value="FLA_A"/>
</dbReference>
<reference evidence="11" key="2">
    <citation type="submission" date="2023-06" db="EMBL/GenBank/DDBJ databases">
        <authorList>
            <person name="Ma L."/>
            <person name="Liu K.-W."/>
            <person name="Li Z."/>
            <person name="Hsiao Y.-Y."/>
            <person name="Qi Y."/>
            <person name="Fu T."/>
            <person name="Tang G."/>
            <person name="Zhang D."/>
            <person name="Sun W.-H."/>
            <person name="Liu D.-K."/>
            <person name="Li Y."/>
            <person name="Chen G.-Z."/>
            <person name="Liu X.-D."/>
            <person name="Liao X.-Y."/>
            <person name="Jiang Y.-T."/>
            <person name="Yu X."/>
            <person name="Hao Y."/>
            <person name="Huang J."/>
            <person name="Zhao X.-W."/>
            <person name="Ke S."/>
            <person name="Chen Y.-Y."/>
            <person name="Wu W.-L."/>
            <person name="Hsu J.-L."/>
            <person name="Lin Y.-F."/>
            <person name="Huang M.-D."/>
            <person name="Li C.-Y."/>
            <person name="Huang L."/>
            <person name="Wang Z.-W."/>
            <person name="Zhao X."/>
            <person name="Zhong W.-Y."/>
            <person name="Peng D.-H."/>
            <person name="Ahmad S."/>
            <person name="Lan S."/>
            <person name="Zhang J.-S."/>
            <person name="Tsai W.-C."/>
            <person name="Van De Peer Y."/>
            <person name="Liu Z.-J."/>
        </authorList>
    </citation>
    <scope>NUCLEOTIDE SEQUENCE</scope>
    <source>
        <strain evidence="11">SCP</strain>
        <tissue evidence="11">Leaves</tissue>
    </source>
</reference>
<feature type="region of interest" description="Disordered" evidence="8">
    <location>
        <begin position="198"/>
        <end position="229"/>
    </location>
</feature>
<feature type="domain" description="FAS1" evidence="10">
    <location>
        <begin position="40"/>
        <end position="182"/>
    </location>
</feature>